<feature type="transmembrane region" description="Helical" evidence="7">
    <location>
        <begin position="178"/>
        <end position="202"/>
    </location>
</feature>
<keyword evidence="4" id="KW-0029">Amino-acid transport</keyword>
<protein>
    <submittedName>
        <fullName evidence="9">Amino acid permease 4</fullName>
    </submittedName>
</protein>
<gene>
    <name evidence="9" type="ORF">Sradi_5183300</name>
</gene>
<dbReference type="AlphaFoldDB" id="A0AAW2M6G9"/>
<dbReference type="Pfam" id="PF01490">
    <property type="entry name" value="Aa_trans"/>
    <property type="match status" value="1"/>
</dbReference>
<dbReference type="PANTHER" id="PTHR48017">
    <property type="entry name" value="OS05G0424000 PROTEIN-RELATED"/>
    <property type="match status" value="1"/>
</dbReference>
<reference evidence="9" key="2">
    <citation type="journal article" date="2024" name="Plant">
        <title>Genomic evolution and insights into agronomic trait innovations of Sesamum species.</title>
        <authorList>
            <person name="Miao H."/>
            <person name="Wang L."/>
            <person name="Qu L."/>
            <person name="Liu H."/>
            <person name="Sun Y."/>
            <person name="Le M."/>
            <person name="Wang Q."/>
            <person name="Wei S."/>
            <person name="Zheng Y."/>
            <person name="Lin W."/>
            <person name="Duan Y."/>
            <person name="Cao H."/>
            <person name="Xiong S."/>
            <person name="Wang X."/>
            <person name="Wei L."/>
            <person name="Li C."/>
            <person name="Ma Q."/>
            <person name="Ju M."/>
            <person name="Zhao R."/>
            <person name="Li G."/>
            <person name="Mu C."/>
            <person name="Tian Q."/>
            <person name="Mei H."/>
            <person name="Zhang T."/>
            <person name="Gao T."/>
            <person name="Zhang H."/>
        </authorList>
    </citation>
    <scope>NUCLEOTIDE SEQUENCE</scope>
    <source>
        <strain evidence="9">G02</strain>
    </source>
</reference>
<keyword evidence="5 7" id="KW-1133">Transmembrane helix</keyword>
<evidence type="ECO:0000256" key="2">
    <source>
        <dbReference type="ARBA" id="ARBA00022448"/>
    </source>
</evidence>
<name>A0AAW2M6G9_SESRA</name>
<dbReference type="GO" id="GO:0016020">
    <property type="term" value="C:membrane"/>
    <property type="evidence" value="ECO:0007669"/>
    <property type="project" value="UniProtKB-SubCell"/>
</dbReference>
<feature type="transmembrane region" description="Helical" evidence="7">
    <location>
        <begin position="112"/>
        <end position="136"/>
    </location>
</feature>
<evidence type="ECO:0000259" key="8">
    <source>
        <dbReference type="Pfam" id="PF01490"/>
    </source>
</evidence>
<feature type="transmembrane region" description="Helical" evidence="7">
    <location>
        <begin position="53"/>
        <end position="72"/>
    </location>
</feature>
<dbReference type="GO" id="GO:0006865">
    <property type="term" value="P:amino acid transport"/>
    <property type="evidence" value="ECO:0007669"/>
    <property type="project" value="UniProtKB-KW"/>
</dbReference>
<feature type="domain" description="Amino acid transporter transmembrane" evidence="8">
    <location>
        <begin position="24"/>
        <end position="202"/>
    </location>
</feature>
<accession>A0AAW2M6G9</accession>
<comment type="caution">
    <text evidence="9">The sequence shown here is derived from an EMBL/GenBank/DDBJ whole genome shotgun (WGS) entry which is preliminary data.</text>
</comment>
<keyword evidence="3 7" id="KW-0812">Transmembrane</keyword>
<keyword evidence="2" id="KW-0813">Transport</keyword>
<reference evidence="9" key="1">
    <citation type="submission" date="2020-06" db="EMBL/GenBank/DDBJ databases">
        <authorList>
            <person name="Li T."/>
            <person name="Hu X."/>
            <person name="Zhang T."/>
            <person name="Song X."/>
            <person name="Zhang H."/>
            <person name="Dai N."/>
            <person name="Sheng W."/>
            <person name="Hou X."/>
            <person name="Wei L."/>
        </authorList>
    </citation>
    <scope>NUCLEOTIDE SEQUENCE</scope>
    <source>
        <strain evidence="9">G02</strain>
        <tissue evidence="9">Leaf</tissue>
    </source>
</reference>
<organism evidence="9">
    <name type="scientific">Sesamum radiatum</name>
    <name type="common">Black benniseed</name>
    <dbReference type="NCBI Taxonomy" id="300843"/>
    <lineage>
        <taxon>Eukaryota</taxon>
        <taxon>Viridiplantae</taxon>
        <taxon>Streptophyta</taxon>
        <taxon>Embryophyta</taxon>
        <taxon>Tracheophyta</taxon>
        <taxon>Spermatophyta</taxon>
        <taxon>Magnoliopsida</taxon>
        <taxon>eudicotyledons</taxon>
        <taxon>Gunneridae</taxon>
        <taxon>Pentapetalae</taxon>
        <taxon>asterids</taxon>
        <taxon>lamiids</taxon>
        <taxon>Lamiales</taxon>
        <taxon>Pedaliaceae</taxon>
        <taxon>Sesamum</taxon>
    </lineage>
</organism>
<keyword evidence="6 7" id="KW-0472">Membrane</keyword>
<evidence type="ECO:0000256" key="6">
    <source>
        <dbReference type="ARBA" id="ARBA00023136"/>
    </source>
</evidence>
<evidence type="ECO:0000256" key="1">
    <source>
        <dbReference type="ARBA" id="ARBA00004370"/>
    </source>
</evidence>
<evidence type="ECO:0000256" key="7">
    <source>
        <dbReference type="SAM" id="Phobius"/>
    </source>
</evidence>
<feature type="transmembrane region" description="Helical" evidence="7">
    <location>
        <begin position="27"/>
        <end position="46"/>
    </location>
</feature>
<dbReference type="InterPro" id="IPR013057">
    <property type="entry name" value="AA_transpt_TM"/>
</dbReference>
<proteinExistence type="predicted"/>
<evidence type="ECO:0000256" key="3">
    <source>
        <dbReference type="ARBA" id="ARBA00022692"/>
    </source>
</evidence>
<evidence type="ECO:0000256" key="4">
    <source>
        <dbReference type="ARBA" id="ARBA00022970"/>
    </source>
</evidence>
<sequence length="216" mass="23353">MSESTGSRQYQHQVFDVSINVPNQGTLWTASAHIITAVIGSGVLSLAWAVAQLGWIAGPTVMFLFSFVTYYTSTLLSTCYRSGDPDTGKRNYTYMDAVRANLGGFKVKLCGAIQYVNLFGVAIGYTIASSISMMAVERSNCFHSKGDNSPCRVSSNPYMIAFGVIEIIFSQIPDFDQIWWLSIVAAIMSFTYSTIGLGLGVAKVAGREGSSSISQL</sequence>
<dbReference type="EMBL" id="JACGWJ010000023">
    <property type="protein sequence ID" value="KAL0326140.1"/>
    <property type="molecule type" value="Genomic_DNA"/>
</dbReference>
<evidence type="ECO:0000256" key="5">
    <source>
        <dbReference type="ARBA" id="ARBA00022989"/>
    </source>
</evidence>
<evidence type="ECO:0000313" key="9">
    <source>
        <dbReference type="EMBL" id="KAL0326140.1"/>
    </source>
</evidence>
<comment type="subcellular location">
    <subcellularLocation>
        <location evidence="1">Membrane</location>
    </subcellularLocation>
</comment>